<dbReference type="SUPFAM" id="SSF56112">
    <property type="entry name" value="Protein kinase-like (PK-like)"/>
    <property type="match status" value="1"/>
</dbReference>
<dbReference type="Proteomes" id="UP001299970">
    <property type="component" value="Unassembled WGS sequence"/>
</dbReference>
<dbReference type="RefSeq" id="WP_241036601.1">
    <property type="nucleotide sequence ID" value="NZ_BAAAJF010000039.1"/>
</dbReference>
<gene>
    <name evidence="1" type="ORF">MMF94_12855</name>
</gene>
<dbReference type="EMBL" id="JAKXMK010000010">
    <property type="protein sequence ID" value="MCH6166573.1"/>
    <property type="molecule type" value="Genomic_DNA"/>
</dbReference>
<comment type="caution">
    <text evidence="1">The sequence shown here is derived from an EMBL/GenBank/DDBJ whole genome shotgun (WGS) entry which is preliminary data.</text>
</comment>
<proteinExistence type="predicted"/>
<dbReference type="Pfam" id="PF04655">
    <property type="entry name" value="APH_6_hur"/>
    <property type="match status" value="1"/>
</dbReference>
<name>A0ABS9TDV0_9PSEU</name>
<sequence>MASFSLPVRLVDAVRSDGTAERSGWLARLPATVQGLADRWSLTLGPPFQPGGVNSWVAPARDRAGRDLVIKVAWRHAEGEHEAAGLRVWAGRGAVHLHDVHVDSTTIALLLERCRPGGALEFARSGPEQDEIVAGLLRGLWSEPPAGHPFRSLVQMCDDWADEFETSLAAEPDALDPGLARAGTALFRELPRAAGTQRLLVTDLHAGNILAARREPWLVVDPKPHVGDPAYDVLQHMLNCRERLVADPRGLARRMAGLAGLDAERVQRWLFARAVQECLEWRWLLPVVTDLAPA</sequence>
<keyword evidence="2" id="KW-1185">Reference proteome</keyword>
<protein>
    <submittedName>
        <fullName evidence="1">Aminoglycoside phosphotransferase family protein</fullName>
    </submittedName>
</protein>
<dbReference type="InterPro" id="IPR011009">
    <property type="entry name" value="Kinase-like_dom_sf"/>
</dbReference>
<dbReference type="InterPro" id="IPR006748">
    <property type="entry name" value="NH2Glyco/OHUrea_AB-resist_kin"/>
</dbReference>
<accession>A0ABS9TDV0</accession>
<organism evidence="1 2">
    <name type="scientific">Pseudonocardia alaniniphila</name>
    <dbReference type="NCBI Taxonomy" id="75291"/>
    <lineage>
        <taxon>Bacteria</taxon>
        <taxon>Bacillati</taxon>
        <taxon>Actinomycetota</taxon>
        <taxon>Actinomycetes</taxon>
        <taxon>Pseudonocardiales</taxon>
        <taxon>Pseudonocardiaceae</taxon>
        <taxon>Pseudonocardia</taxon>
    </lineage>
</organism>
<reference evidence="1 2" key="1">
    <citation type="submission" date="2022-03" db="EMBL/GenBank/DDBJ databases">
        <title>Pseudonocardia alaer sp. nov., a novel actinomycete isolated from reed forest soil.</title>
        <authorList>
            <person name="Wang L."/>
        </authorList>
    </citation>
    <scope>NUCLEOTIDE SEQUENCE [LARGE SCALE GENOMIC DNA]</scope>
    <source>
        <strain evidence="1 2">Y-16303</strain>
    </source>
</reference>
<evidence type="ECO:0000313" key="2">
    <source>
        <dbReference type="Proteomes" id="UP001299970"/>
    </source>
</evidence>
<evidence type="ECO:0000313" key="1">
    <source>
        <dbReference type="EMBL" id="MCH6166573.1"/>
    </source>
</evidence>